<protein>
    <submittedName>
        <fullName evidence="1">Uncharacterized protein</fullName>
    </submittedName>
</protein>
<reference evidence="1 2" key="1">
    <citation type="journal article" date="2019" name="Syst. Appl. Microbiol.">
        <title>Microvirga tunisiensis sp. nov., a root nodule symbiotic bacterium isolated from Lupinus micranthus and L. luteus grown in Northern Tunisia.</title>
        <authorList>
            <person name="Msaddak A."/>
            <person name="Rejili M."/>
            <person name="Duran D."/>
            <person name="Mars M."/>
            <person name="Palacios J.M."/>
            <person name="Ruiz-Argueso T."/>
            <person name="Rey L."/>
            <person name="Imperial J."/>
        </authorList>
    </citation>
    <scope>NUCLEOTIDE SEQUENCE [LARGE SCALE GENOMIC DNA]</scope>
    <source>
        <strain evidence="1 2">Lmie10</strain>
    </source>
</reference>
<dbReference type="RefSeq" id="WP_152713088.1">
    <property type="nucleotide sequence ID" value="NZ_VOSJ01000063.1"/>
</dbReference>
<evidence type="ECO:0000313" key="2">
    <source>
        <dbReference type="Proteomes" id="UP000403266"/>
    </source>
</evidence>
<proteinExistence type="predicted"/>
<dbReference type="EMBL" id="VOSK01000066">
    <property type="protein sequence ID" value="MPR26942.1"/>
    <property type="molecule type" value="Genomic_DNA"/>
</dbReference>
<evidence type="ECO:0000313" key="1">
    <source>
        <dbReference type="EMBL" id="MPR26942.1"/>
    </source>
</evidence>
<organism evidence="1 2">
    <name type="scientific">Microvirga tunisiensis</name>
    <dbReference type="NCBI Taxonomy" id="2108360"/>
    <lineage>
        <taxon>Bacteria</taxon>
        <taxon>Pseudomonadati</taxon>
        <taxon>Pseudomonadota</taxon>
        <taxon>Alphaproteobacteria</taxon>
        <taxon>Hyphomicrobiales</taxon>
        <taxon>Methylobacteriaceae</taxon>
        <taxon>Microvirga</taxon>
    </lineage>
</organism>
<comment type="caution">
    <text evidence="1">The sequence shown here is derived from an EMBL/GenBank/DDBJ whole genome shotgun (WGS) entry which is preliminary data.</text>
</comment>
<dbReference type="AlphaFoldDB" id="A0A5N7MIM8"/>
<gene>
    <name evidence="1" type="ORF">FS320_17380</name>
</gene>
<keyword evidence="2" id="KW-1185">Reference proteome</keyword>
<name>A0A5N7MIM8_9HYPH</name>
<dbReference type="OrthoDB" id="8455254at2"/>
<sequence length="94" mass="10670">MQSEELYRPCTNGIHICGKDRDEIEPVTVANFPMNSSRARRLFKQLAADFGDTDGDMVVDLMIGGDIEDDFWLRRQMFDRFSQALTVASEAAHV</sequence>
<accession>A0A5N7MIM8</accession>
<dbReference type="Proteomes" id="UP000403266">
    <property type="component" value="Unassembled WGS sequence"/>
</dbReference>